<gene>
    <name evidence="1" type="ORF">PDJAM_G00030800</name>
</gene>
<proteinExistence type="predicted"/>
<dbReference type="Proteomes" id="UP000830395">
    <property type="component" value="Chromosome 11"/>
</dbReference>
<accession>A0ACC5YRQ2</accession>
<evidence type="ECO:0000313" key="1">
    <source>
        <dbReference type="EMBL" id="MCJ8738022.1"/>
    </source>
</evidence>
<protein>
    <submittedName>
        <fullName evidence="1">Uncharacterized protein</fullName>
    </submittedName>
</protein>
<comment type="caution">
    <text evidence="1">The sequence shown here is derived from an EMBL/GenBank/DDBJ whole genome shotgun (WGS) entry which is preliminary data.</text>
</comment>
<evidence type="ECO:0000313" key="2">
    <source>
        <dbReference type="Proteomes" id="UP000830395"/>
    </source>
</evidence>
<organism evidence="1 2">
    <name type="scientific">Pangasius djambal</name>
    <dbReference type="NCBI Taxonomy" id="1691987"/>
    <lineage>
        <taxon>Eukaryota</taxon>
        <taxon>Metazoa</taxon>
        <taxon>Chordata</taxon>
        <taxon>Craniata</taxon>
        <taxon>Vertebrata</taxon>
        <taxon>Euteleostomi</taxon>
        <taxon>Actinopterygii</taxon>
        <taxon>Neopterygii</taxon>
        <taxon>Teleostei</taxon>
        <taxon>Ostariophysi</taxon>
        <taxon>Siluriformes</taxon>
        <taxon>Pangasiidae</taxon>
        <taxon>Pangasius</taxon>
    </lineage>
</organism>
<keyword evidence="2" id="KW-1185">Reference proteome</keyword>
<sequence length="882" mass="98800">MAVNFLRVFTTQPAQREQVRSPLPPTTPTLPGGTTAHKRKAPPPPKSPRQGTQPSPDLHPGPTECLVPDNSTSPSPAPKTQHSFPDNLAEDEEVFEEIRRLRLERGHLLQKIKALEQQQSSTTTALEELSSLRECLREAEAERDCLEVVLKELGGVRLSSTTCSINRTTDDMLDFPGANRLLSRRSQCTEAEMPPAQTENSSWEQMNSVEQLCRQVEELTAQNAELVLKVQMLEMFEKDDTDFHSSGLDFVPMTVYDSLKREFEKLQQQYTRATKSSSIAEDPGSENNPEDIGEVESKEEEGLAREIVKKEEKQKSLEQQLACAHAELEKLRKETHLGIDSVTAGLAVSHSKAEEKGLSSDMQKLTARVQELEAELANKEVVWKEGLNESDKLQQLKQRVEELEESLQVKEKEAQDMSESVERLKKRINELEVALERGTGARCLAEGEEEALNKLQVRVEELEAALSKSIPREHLDEVQVTLGLQLDQLARERSEMALRLNQALLDLERLCPPPLTDKEDSDEDNKEEQSESYQPSSASELPGGRTLRAVQEELEVTSQTDIEALDVLCAGKEQSVQGALEMKDAVPLAKHQEALSALTQQLAETENKLQAERALCEHAHAELARLQSDLQDAQHGMISKEEHERIRAELQHSLEESQSAVAAAHEALSGKELELKELQSQKAVELDMVSKEAHEAQRLSLQAEINTLTACLADLTRKHEKTCTEVFQVQREALFNKSERQVAEAQLLTVQQQLADLQAQSSHIQQLHQDIQHSKGLIKEKDHKITELSKDVFRLKEALGALTPPMGLSACTTSSGIPGQQLALQNRVSALTQQIQDWERKHKTVVATYRSHLLAAVQGRMDEEVQALLYQILRMTQNNQSH</sequence>
<dbReference type="EMBL" id="CM040985">
    <property type="protein sequence ID" value="MCJ8738022.1"/>
    <property type="molecule type" value="Genomic_DNA"/>
</dbReference>
<reference evidence="1" key="1">
    <citation type="submission" date="2020-02" db="EMBL/GenBank/DDBJ databases">
        <title>Genome sequencing of the panga catfish, Pangasius djambal.</title>
        <authorList>
            <person name="Wen M."/>
            <person name="Zahm M."/>
            <person name="Roques C."/>
            <person name="Cabau C."/>
            <person name="Klopp C."/>
            <person name="Donnadieu C."/>
            <person name="Jouanno E."/>
            <person name="Avarre J.-C."/>
            <person name="Campet M."/>
            <person name="Ha T."/>
            <person name="Dugue R."/>
            <person name="Lampietro C."/>
            <person name="Louis A."/>
            <person name="Herpin A."/>
            <person name="Echchiki A."/>
            <person name="Berthelot C."/>
            <person name="Parey E."/>
            <person name="Roest-Crollius H."/>
            <person name="Braasch I."/>
            <person name="Postlethwait J.H."/>
            <person name="Bobe J."/>
            <person name="Montfort J."/>
            <person name="Bouchez O."/>
            <person name="Begum T."/>
            <person name="Schartl M."/>
            <person name="Gustiano R."/>
            <person name="Guiguen Y."/>
        </authorList>
    </citation>
    <scope>NUCLEOTIDE SEQUENCE</scope>
    <source>
        <strain evidence="1">Pdj_M5554</strain>
    </source>
</reference>
<name>A0ACC5YRQ2_9TELE</name>